<dbReference type="InterPro" id="IPR022432">
    <property type="entry name" value="MqnE"/>
</dbReference>
<dbReference type="InterPro" id="IPR020050">
    <property type="entry name" value="FO_synthase_su2"/>
</dbReference>
<keyword evidence="6" id="KW-0808">Transferase</keyword>
<dbReference type="AlphaFoldDB" id="A0A0D5NKI4"/>
<dbReference type="PROSITE" id="PS51918">
    <property type="entry name" value="RADICAL_SAM"/>
    <property type="match status" value="1"/>
</dbReference>
<reference evidence="10 11" key="1">
    <citation type="journal article" date="2015" name="J. Biotechnol.">
        <title>Complete genome sequence of Paenibacillus beijingensis 7188(T) (=DSM 24997(T)), a novel rhizobacterium from jujube garden soil.</title>
        <authorList>
            <person name="Kwak Y."/>
            <person name="Shin J.H."/>
        </authorList>
    </citation>
    <scope>NUCLEOTIDE SEQUENCE [LARGE SCALE GENOMIC DNA]</scope>
    <source>
        <strain evidence="10 11">DSM 24997</strain>
    </source>
</reference>
<comment type="cofactor">
    <cofactor evidence="6 7">
        <name>[4Fe-4S] cluster</name>
        <dbReference type="ChEBI" id="CHEBI:49883"/>
    </cofactor>
    <text evidence="6 7">Binds 1 [4Fe-4S] cluster. The cluster is coordinated with 3 cysteines and an exchangeable S-adenosyl-L-methionine.</text>
</comment>
<evidence type="ECO:0000256" key="4">
    <source>
        <dbReference type="ARBA" id="ARBA00023004"/>
    </source>
</evidence>
<keyword evidence="1 6" id="KW-0004">4Fe-4S</keyword>
<feature type="binding site" evidence="6 7">
    <location>
        <position position="77"/>
    </location>
    <ligand>
        <name>[4Fe-4S] cluster</name>
        <dbReference type="ChEBI" id="CHEBI:49883"/>
        <note>4Fe-4S-S-AdoMet</note>
    </ligand>
</feature>
<evidence type="ECO:0000256" key="2">
    <source>
        <dbReference type="ARBA" id="ARBA00022691"/>
    </source>
</evidence>
<keyword evidence="11" id="KW-1185">Reference proteome</keyword>
<comment type="similarity">
    <text evidence="6">Belongs to the radical SAM superfamily. MqnE family.</text>
</comment>
<accession>A0A0D5NKI4</accession>
<dbReference type="Pfam" id="PF04055">
    <property type="entry name" value="Radical_SAM"/>
    <property type="match status" value="1"/>
</dbReference>
<dbReference type="GO" id="GO:0044689">
    <property type="term" value="F:7,8-didemethyl-8-hydroxy-5-deazariboflavin synthase activity"/>
    <property type="evidence" value="ECO:0007669"/>
    <property type="project" value="TreeGrafter"/>
</dbReference>
<keyword evidence="5 6" id="KW-0411">Iron-sulfur</keyword>
<feature type="binding site" evidence="8">
    <location>
        <position position="196"/>
    </location>
    <ligand>
        <name>S-adenosyl-L-methionine</name>
        <dbReference type="ChEBI" id="CHEBI:59789"/>
    </ligand>
</feature>
<evidence type="ECO:0000256" key="5">
    <source>
        <dbReference type="ARBA" id="ARBA00023014"/>
    </source>
</evidence>
<comment type="catalytic activity">
    <reaction evidence="6">
        <text>3-[(1-carboxyvinyl)-oxy]benzoate + S-adenosyl-L-methionine + H2O = 6-amino-6-deoxyfutalosine + hydrogencarbonate + L-methionine + H(+)</text>
        <dbReference type="Rhea" id="RHEA:33075"/>
        <dbReference type="ChEBI" id="CHEBI:15377"/>
        <dbReference type="ChEBI" id="CHEBI:15378"/>
        <dbReference type="ChEBI" id="CHEBI:17544"/>
        <dbReference type="ChEBI" id="CHEBI:57844"/>
        <dbReference type="ChEBI" id="CHEBI:59789"/>
        <dbReference type="ChEBI" id="CHEBI:64286"/>
        <dbReference type="ChEBI" id="CHEBI:76981"/>
        <dbReference type="EC" id="2.5.1.120"/>
    </reaction>
</comment>
<feature type="domain" description="Radical SAM core" evidence="9">
    <location>
        <begin position="59"/>
        <end position="300"/>
    </location>
</feature>
<dbReference type="InterPro" id="IPR045567">
    <property type="entry name" value="CofH/MnqC-like_C"/>
</dbReference>
<dbReference type="SMART" id="SM00729">
    <property type="entry name" value="Elp3"/>
    <property type="match status" value="1"/>
</dbReference>
<dbReference type="GO" id="GO:0051539">
    <property type="term" value="F:4 iron, 4 sulfur cluster binding"/>
    <property type="evidence" value="ECO:0007669"/>
    <property type="project" value="UniProtKB-KW"/>
</dbReference>
<evidence type="ECO:0000313" key="10">
    <source>
        <dbReference type="EMBL" id="AJY75756.1"/>
    </source>
</evidence>
<dbReference type="GO" id="GO:0005506">
    <property type="term" value="F:iron ion binding"/>
    <property type="evidence" value="ECO:0007669"/>
    <property type="project" value="UniProtKB-UniRule"/>
</dbReference>
<dbReference type="GO" id="GO:0102573">
    <property type="term" value="F:aminodeoxyfutalosine synthase activity"/>
    <property type="evidence" value="ECO:0007669"/>
    <property type="project" value="UniProtKB-EC"/>
</dbReference>
<dbReference type="Pfam" id="PF19288">
    <property type="entry name" value="CofH_C"/>
    <property type="match status" value="1"/>
</dbReference>
<evidence type="ECO:0000256" key="3">
    <source>
        <dbReference type="ARBA" id="ARBA00022723"/>
    </source>
</evidence>
<feature type="binding site" evidence="8">
    <location>
        <position position="185"/>
    </location>
    <ligand>
        <name>S-adenosyl-L-methionine</name>
        <dbReference type="ChEBI" id="CHEBI:59789"/>
    </ligand>
</feature>
<evidence type="ECO:0000256" key="1">
    <source>
        <dbReference type="ARBA" id="ARBA00022485"/>
    </source>
</evidence>
<evidence type="ECO:0000256" key="8">
    <source>
        <dbReference type="PIRSR" id="PIRSR004762-2"/>
    </source>
</evidence>
<dbReference type="PANTHER" id="PTHR43076">
    <property type="entry name" value="FO SYNTHASE (COFH)"/>
    <property type="match status" value="1"/>
</dbReference>
<keyword evidence="6" id="KW-0474">Menaquinone biosynthesis</keyword>
<keyword evidence="3 6" id="KW-0479">Metal-binding</keyword>
<dbReference type="CDD" id="cd01335">
    <property type="entry name" value="Radical_SAM"/>
    <property type="match status" value="1"/>
</dbReference>
<gene>
    <name evidence="6" type="primary">mqnE</name>
    <name evidence="10" type="ORF">VN24_15850</name>
</gene>
<dbReference type="EMBL" id="CP011058">
    <property type="protein sequence ID" value="AJY75756.1"/>
    <property type="molecule type" value="Genomic_DNA"/>
</dbReference>
<dbReference type="SFLD" id="SFLDS00029">
    <property type="entry name" value="Radical_SAM"/>
    <property type="match status" value="1"/>
</dbReference>
<dbReference type="PANTHER" id="PTHR43076:SF7">
    <property type="entry name" value="AMINODEOXYFUTALOSINE SYNTHASE"/>
    <property type="match status" value="1"/>
</dbReference>
<dbReference type="InterPro" id="IPR007197">
    <property type="entry name" value="rSAM"/>
</dbReference>
<name>A0A0D5NKI4_9BACL</name>
<comment type="function">
    <text evidence="6">Radical SAM enzyme that catalyzes the addition of the adenosyl radical to the double bond of 3-[(1-carboxyvinyl)oxy]benzoate, leading to aminodeoxyfutalosine (AFL), a key intermediate in the formation of menaquinone (MK, vitamin K2) from chorismate.</text>
</comment>
<organism evidence="10 11">
    <name type="scientific">Paenibacillus beijingensis</name>
    <dbReference type="NCBI Taxonomy" id="1126833"/>
    <lineage>
        <taxon>Bacteria</taxon>
        <taxon>Bacillati</taxon>
        <taxon>Bacillota</taxon>
        <taxon>Bacilli</taxon>
        <taxon>Bacillales</taxon>
        <taxon>Paenibacillaceae</taxon>
        <taxon>Paenibacillus</taxon>
    </lineage>
</organism>
<dbReference type="InterPro" id="IPR034405">
    <property type="entry name" value="F420"/>
</dbReference>
<dbReference type="InterPro" id="IPR058240">
    <property type="entry name" value="rSAM_sf"/>
</dbReference>
<dbReference type="SFLD" id="SFLDG01064">
    <property type="entry name" value="F420__menaquinone_cofactor_bio"/>
    <property type="match status" value="1"/>
</dbReference>
<dbReference type="InterPro" id="IPR006638">
    <property type="entry name" value="Elp3/MiaA/NifB-like_rSAM"/>
</dbReference>
<evidence type="ECO:0000256" key="6">
    <source>
        <dbReference type="HAMAP-Rule" id="MF_00993"/>
    </source>
</evidence>
<dbReference type="NCBIfam" id="TIGR00423">
    <property type="entry name" value="CofH family radical SAM protein"/>
    <property type="match status" value="1"/>
</dbReference>
<dbReference type="STRING" id="1126833.VN24_15850"/>
<keyword evidence="2 6" id="KW-0949">S-adenosyl-L-methionine</keyword>
<dbReference type="Proteomes" id="UP000032633">
    <property type="component" value="Chromosome"/>
</dbReference>
<dbReference type="OrthoDB" id="9802027at2"/>
<feature type="binding site" evidence="6 7">
    <location>
        <position position="80"/>
    </location>
    <ligand>
        <name>[4Fe-4S] cluster</name>
        <dbReference type="ChEBI" id="CHEBI:49883"/>
        <note>4Fe-4S-S-AdoMet</note>
    </ligand>
</feature>
<dbReference type="Gene3D" id="3.20.20.70">
    <property type="entry name" value="Aldolase class I"/>
    <property type="match status" value="1"/>
</dbReference>
<dbReference type="SFLD" id="SFLDF00343">
    <property type="entry name" value="aminofutalosine_synthase_(mqnE"/>
    <property type="match status" value="1"/>
</dbReference>
<comment type="pathway">
    <text evidence="6">Quinol/quinone metabolism; menaquinone biosynthesis.</text>
</comment>
<dbReference type="NCBIfam" id="TIGR03700">
    <property type="entry name" value="mena_SCO4494"/>
    <property type="match status" value="1"/>
</dbReference>
<sequence length="368" mass="41882">MMSVILPTEDRKMLDIMEKVRHGERITREEGVFLYKSDDLLTIGQMANEVNLRKNGKKVYFIDTMTLYFTNVCEAHCAFCSFRKDQGEEGSYTLSGAEMIEYIEQHIHPGVREFHIVGGHNPHVPFQYYVDSLKALKEKYPHVTLKAYTAAEIDFFSRISGLSYKEVLQELMKAGLESLTGGGAEILSDQYRQKMRVEKANVSQYLAVHRAAHELGLRTHTTMLYGSVETYEQRIDHMAQLRELQDETNGFMVFIPLSMQPSSPKAGIRRRNSAYEDLKTIAIGRLMLDNFQHIKAYFINIGPQLTQVSLTMGASDAHGTLVRERISHSAGALTPAGLSREDLVWLIKGAGRIPVERDTFYNEIKVYE</sequence>
<protein>
    <recommendedName>
        <fullName evidence="6">Aminodeoxyfutalosine synthase</fullName>
        <shortName evidence="6">AFL synthase</shortName>
        <shortName evidence="6">Aminofutalosine synthase</shortName>
        <ecNumber evidence="6">2.5.1.120</ecNumber>
    </recommendedName>
    <alternativeName>
        <fullName evidence="6">Menaquinone biosynthetic enzyme MqnE</fullName>
    </alternativeName>
</protein>
<proteinExistence type="inferred from homology"/>
<dbReference type="PATRIC" id="fig|1126833.4.peg.3469"/>
<evidence type="ECO:0000259" key="9">
    <source>
        <dbReference type="PROSITE" id="PS51918"/>
    </source>
</evidence>
<dbReference type="EC" id="2.5.1.120" evidence="6"/>
<dbReference type="InterPro" id="IPR013785">
    <property type="entry name" value="Aldolase_TIM"/>
</dbReference>
<keyword evidence="4 6" id="KW-0408">Iron</keyword>
<dbReference type="GO" id="GO:0009234">
    <property type="term" value="P:menaquinone biosynthetic process"/>
    <property type="evidence" value="ECO:0007669"/>
    <property type="project" value="UniProtKB-UniRule"/>
</dbReference>
<evidence type="ECO:0000256" key="7">
    <source>
        <dbReference type="PIRSR" id="PIRSR004762-1"/>
    </source>
</evidence>
<feature type="binding site" evidence="8">
    <location>
        <position position="79"/>
    </location>
    <ligand>
        <name>S-adenosyl-L-methionine</name>
        <dbReference type="ChEBI" id="CHEBI:59789"/>
    </ligand>
</feature>
<dbReference type="SUPFAM" id="SSF102114">
    <property type="entry name" value="Radical SAM enzymes"/>
    <property type="match status" value="1"/>
</dbReference>
<dbReference type="HAMAP" id="MF_00993">
    <property type="entry name" value="MqnE"/>
    <property type="match status" value="1"/>
</dbReference>
<dbReference type="UniPathway" id="UPA00079"/>
<feature type="binding site" evidence="6 7">
    <location>
        <position position="73"/>
    </location>
    <ligand>
        <name>[4Fe-4S] cluster</name>
        <dbReference type="ChEBI" id="CHEBI:49883"/>
        <note>4Fe-4S-S-AdoMet</note>
    </ligand>
</feature>
<dbReference type="KEGG" id="pbj:VN24_15850"/>
<evidence type="ECO:0000313" key="11">
    <source>
        <dbReference type="Proteomes" id="UP000032633"/>
    </source>
</evidence>
<dbReference type="PIRSF" id="PIRSF004762">
    <property type="entry name" value="CHP00423"/>
    <property type="match status" value="1"/>
</dbReference>
<reference evidence="11" key="2">
    <citation type="submission" date="2015-03" db="EMBL/GenBank/DDBJ databases">
        <title>Genome sequence of Paenibacillus beijingensis strain DSM 24997T.</title>
        <authorList>
            <person name="Kwak Y."/>
            <person name="Shin J.-H."/>
        </authorList>
    </citation>
    <scope>NUCLEOTIDE SEQUENCE [LARGE SCALE GENOMIC DNA]</scope>
    <source>
        <strain evidence="11">DSM 24997</strain>
    </source>
</reference>
<dbReference type="HOGENOM" id="CLU_040406_1_0_9"/>
<dbReference type="SFLD" id="SFLDG01389">
    <property type="entry name" value="menaquinone_synthsis_involved"/>
    <property type="match status" value="1"/>
</dbReference>